<sequence length="190" mass="22654">MKHFVKFLLILFLFTNLNLAKIYSQNTYKDIVKAEKLFDKGNYKKALRKVDDAIKHKNCTCGSCEFEINYKTNLMRYKIYLKLLNYKQARNSLDSIYFSSEKIDSLKVAAYKIEFGEEKLKGIINSSIKNSKIECENEICFAIIPYDKNLFLKFKLSINLIDKYFYSSEKFQDNQIWNDYFLNTFNYKQL</sequence>
<evidence type="ECO:0000256" key="1">
    <source>
        <dbReference type="SAM" id="SignalP"/>
    </source>
</evidence>
<keyword evidence="1" id="KW-0732">Signal</keyword>
<accession>A0ABV5GPU2</accession>
<name>A0ABV5GPU2_9FLAO</name>
<dbReference type="EMBL" id="JBHMEY010000044">
    <property type="protein sequence ID" value="MFB9097399.1"/>
    <property type="molecule type" value="Genomic_DNA"/>
</dbReference>
<reference evidence="2 3" key="1">
    <citation type="submission" date="2024-09" db="EMBL/GenBank/DDBJ databases">
        <authorList>
            <person name="Sun Q."/>
            <person name="Mori K."/>
        </authorList>
    </citation>
    <scope>NUCLEOTIDE SEQUENCE [LARGE SCALE GENOMIC DNA]</scope>
    <source>
        <strain evidence="2 3">CECT 7955</strain>
    </source>
</reference>
<dbReference type="RefSeq" id="WP_236455911.1">
    <property type="nucleotide sequence ID" value="NZ_CBCSGE010000034.1"/>
</dbReference>
<evidence type="ECO:0000313" key="3">
    <source>
        <dbReference type="Proteomes" id="UP001589607"/>
    </source>
</evidence>
<feature type="chain" id="PRO_5045257752" description="Tetratricopeptide repeat-containing protein" evidence="1">
    <location>
        <begin position="21"/>
        <end position="190"/>
    </location>
</feature>
<evidence type="ECO:0000313" key="2">
    <source>
        <dbReference type="EMBL" id="MFB9097399.1"/>
    </source>
</evidence>
<organism evidence="2 3">
    <name type="scientific">Flavobacterium jumunjinense</name>
    <dbReference type="NCBI Taxonomy" id="998845"/>
    <lineage>
        <taxon>Bacteria</taxon>
        <taxon>Pseudomonadati</taxon>
        <taxon>Bacteroidota</taxon>
        <taxon>Flavobacteriia</taxon>
        <taxon>Flavobacteriales</taxon>
        <taxon>Flavobacteriaceae</taxon>
        <taxon>Flavobacterium</taxon>
    </lineage>
</organism>
<dbReference type="Proteomes" id="UP001589607">
    <property type="component" value="Unassembled WGS sequence"/>
</dbReference>
<proteinExistence type="predicted"/>
<comment type="caution">
    <text evidence="2">The sequence shown here is derived from an EMBL/GenBank/DDBJ whole genome shotgun (WGS) entry which is preliminary data.</text>
</comment>
<feature type="signal peptide" evidence="1">
    <location>
        <begin position="1"/>
        <end position="20"/>
    </location>
</feature>
<protein>
    <recommendedName>
        <fullName evidence="4">Tetratricopeptide repeat-containing protein</fullName>
    </recommendedName>
</protein>
<evidence type="ECO:0008006" key="4">
    <source>
        <dbReference type="Google" id="ProtNLM"/>
    </source>
</evidence>
<keyword evidence="3" id="KW-1185">Reference proteome</keyword>
<gene>
    <name evidence="2" type="ORF">ACFFVF_12800</name>
</gene>